<reference evidence="4" key="2">
    <citation type="submission" date="2020-11" db="EMBL/GenBank/DDBJ databases">
        <authorList>
            <consortium name="DOE Joint Genome Institute"/>
            <person name="Kuo A."/>
            <person name="Miyauchi S."/>
            <person name="Kiss E."/>
            <person name="Drula E."/>
            <person name="Kohler A."/>
            <person name="Sanchez-Garcia M."/>
            <person name="Andreopoulos B."/>
            <person name="Barry K.W."/>
            <person name="Bonito G."/>
            <person name="Buee M."/>
            <person name="Carver A."/>
            <person name="Chen C."/>
            <person name="Cichocki N."/>
            <person name="Clum A."/>
            <person name="Culley D."/>
            <person name="Crous P.W."/>
            <person name="Fauchery L."/>
            <person name="Girlanda M."/>
            <person name="Hayes R."/>
            <person name="Keri Z."/>
            <person name="Labutti K."/>
            <person name="Lipzen A."/>
            <person name="Lombard V."/>
            <person name="Magnuson J."/>
            <person name="Maillard F."/>
            <person name="Morin E."/>
            <person name="Murat C."/>
            <person name="Nolan M."/>
            <person name="Ohm R."/>
            <person name="Pangilinan J."/>
            <person name="Pereira M."/>
            <person name="Perotto S."/>
            <person name="Peter M."/>
            <person name="Riley R."/>
            <person name="Sitrit Y."/>
            <person name="Stielow B."/>
            <person name="Szollosi G."/>
            <person name="Zifcakova L."/>
            <person name="Stursova M."/>
            <person name="Spatafora J.W."/>
            <person name="Tedersoo L."/>
            <person name="Vaario L.-M."/>
            <person name="Yamada A."/>
            <person name="Yan M."/>
            <person name="Wang P."/>
            <person name="Xu J."/>
            <person name="Bruns T."/>
            <person name="Baldrian P."/>
            <person name="Vilgalys R."/>
            <person name="Henrissat B."/>
            <person name="Grigoriev I.V."/>
            <person name="Hibbett D."/>
            <person name="Nagy L.G."/>
            <person name="Martin F.M."/>
        </authorList>
    </citation>
    <scope>NUCLEOTIDE SEQUENCE</scope>
    <source>
        <strain evidence="4">UH-Tt-Lm1</strain>
    </source>
</reference>
<dbReference type="GO" id="GO:0005975">
    <property type="term" value="P:carbohydrate metabolic process"/>
    <property type="evidence" value="ECO:0007669"/>
    <property type="project" value="InterPro"/>
</dbReference>
<reference evidence="4" key="1">
    <citation type="journal article" date="2020" name="Nat. Commun.">
        <title>Large-scale genome sequencing of mycorrhizal fungi provides insights into the early evolution of symbiotic traits.</title>
        <authorList>
            <person name="Miyauchi S."/>
            <person name="Kiss E."/>
            <person name="Kuo A."/>
            <person name="Drula E."/>
            <person name="Kohler A."/>
            <person name="Sanchez-Garcia M."/>
            <person name="Morin E."/>
            <person name="Andreopoulos B."/>
            <person name="Barry K.W."/>
            <person name="Bonito G."/>
            <person name="Buee M."/>
            <person name="Carver A."/>
            <person name="Chen C."/>
            <person name="Cichocki N."/>
            <person name="Clum A."/>
            <person name="Culley D."/>
            <person name="Crous P.W."/>
            <person name="Fauchery L."/>
            <person name="Girlanda M."/>
            <person name="Hayes R.D."/>
            <person name="Keri Z."/>
            <person name="LaButti K."/>
            <person name="Lipzen A."/>
            <person name="Lombard V."/>
            <person name="Magnuson J."/>
            <person name="Maillard F."/>
            <person name="Murat C."/>
            <person name="Nolan M."/>
            <person name="Ohm R.A."/>
            <person name="Pangilinan J."/>
            <person name="Pereira M.F."/>
            <person name="Perotto S."/>
            <person name="Peter M."/>
            <person name="Pfister S."/>
            <person name="Riley R."/>
            <person name="Sitrit Y."/>
            <person name="Stielow J.B."/>
            <person name="Szollosi G."/>
            <person name="Zifcakova L."/>
            <person name="Stursova M."/>
            <person name="Spatafora J.W."/>
            <person name="Tedersoo L."/>
            <person name="Vaario L.M."/>
            <person name="Yamada A."/>
            <person name="Yan M."/>
            <person name="Wang P."/>
            <person name="Xu J."/>
            <person name="Bruns T."/>
            <person name="Baldrian P."/>
            <person name="Vilgalys R."/>
            <person name="Dunand C."/>
            <person name="Henrissat B."/>
            <person name="Grigoriev I.V."/>
            <person name="Hibbett D."/>
            <person name="Nagy L.G."/>
            <person name="Martin F.M."/>
        </authorList>
    </citation>
    <scope>NUCLEOTIDE SEQUENCE</scope>
    <source>
        <strain evidence="4">UH-Tt-Lm1</strain>
    </source>
</reference>
<dbReference type="InterPro" id="IPR008928">
    <property type="entry name" value="6-hairpin_glycosidase_sf"/>
</dbReference>
<proteinExistence type="predicted"/>
<dbReference type="InterPro" id="IPR032514">
    <property type="entry name" value="GtaA_central"/>
</dbReference>
<keyword evidence="1" id="KW-0732">Signal</keyword>
<dbReference type="EMBL" id="WIUZ02000011">
    <property type="protein sequence ID" value="KAF9782928.1"/>
    <property type="molecule type" value="Genomic_DNA"/>
</dbReference>
<feature type="signal peptide" evidence="1">
    <location>
        <begin position="1"/>
        <end position="20"/>
    </location>
</feature>
<dbReference type="InterPro" id="IPR052743">
    <property type="entry name" value="Glutaminase_GtaA"/>
</dbReference>
<feature type="chain" id="PRO_5040417363" description="Glutaminase" evidence="1">
    <location>
        <begin position="21"/>
        <end position="738"/>
    </location>
</feature>
<accession>A0A9P6L5B5</accession>
<comment type="caution">
    <text evidence="4">The sequence shown here is derived from an EMBL/GenBank/DDBJ whole genome shotgun (WGS) entry which is preliminary data.</text>
</comment>
<dbReference type="OrthoDB" id="3918848at2759"/>
<dbReference type="SUPFAM" id="SSF48208">
    <property type="entry name" value="Six-hairpin glycosidases"/>
    <property type="match status" value="1"/>
</dbReference>
<dbReference type="InterPro" id="IPR033433">
    <property type="entry name" value="GtaA_N"/>
</dbReference>
<evidence type="ECO:0000256" key="1">
    <source>
        <dbReference type="SAM" id="SignalP"/>
    </source>
</evidence>
<keyword evidence="5" id="KW-1185">Reference proteome</keyword>
<evidence type="ECO:0000259" key="3">
    <source>
        <dbReference type="Pfam" id="PF17168"/>
    </source>
</evidence>
<organism evidence="4 5">
    <name type="scientific">Thelephora terrestris</name>
    <dbReference type="NCBI Taxonomy" id="56493"/>
    <lineage>
        <taxon>Eukaryota</taxon>
        <taxon>Fungi</taxon>
        <taxon>Dikarya</taxon>
        <taxon>Basidiomycota</taxon>
        <taxon>Agaricomycotina</taxon>
        <taxon>Agaricomycetes</taxon>
        <taxon>Thelephorales</taxon>
        <taxon>Thelephoraceae</taxon>
        <taxon>Thelephora</taxon>
    </lineage>
</organism>
<evidence type="ECO:0000313" key="5">
    <source>
        <dbReference type="Proteomes" id="UP000736335"/>
    </source>
</evidence>
<sequence>MIPHPLSLVQLLLAASFAVAQTWTANPFNPPAIPLAIKSPYLQTWSRQVTANSSLTSASPSFRDSSSAVGWVGMIRVDKTSCGWMGYPQAKTKAVQKDMTFTATTTNFTMTCGGVDLTATFLSPIEPTDLVNQSSPFSFLSVEVAANDGNSHSVWLYTDVTGEWLIRSNEPESDQLFEWETTPGTTVSHQFSLQKQTPFLEVNGRPRYGSVVYSTKQVPAMTYQVGTDTVLRAGFIADGVLNNTVDTQFRAINDSWPVFAFAHDLGVVGSTKTTPVVYTIGYVRDPLVQLSNIPNTNAPRGAYYLTRYSSTSDMVTALLDDYPKALARATVFDNDLTAAAFSATPQDSNYAEILALSVRQIFGNIEITVGSNGTTYDPTDIMAFMRDGPTNAVDIIYSAWPAFLYTNPVIGRYLLEPVLAYQTANPVQDGYAICDIGASPYPNVTGPSKNVFPVEESGNQLIMALSYTQKTSDDSLILKYRSLYEQFATYLTENGLYMKSQYSADTFNGQLANQTNLAVKSIVALRAASEIFQILGDNEKSQLYNSTASSFLEKWLKIAVSSDGSHYTLSYGSNPYWATLYNLYADRLLGFNMFPLSVYETQTKWYEGKLSKYGLHLDSRSWNARTDWQFWAAATVTNQTLRANMINLVKKYASSGLLSNPFPDRYNSVTGLMKTDYDRTIVGGHFALLLVPEVQGSTNGGGGNNGNKNGGTGSELPICFPTLPMALTMLIAFVCVLF</sequence>
<evidence type="ECO:0000313" key="4">
    <source>
        <dbReference type="EMBL" id="KAF9782928.1"/>
    </source>
</evidence>
<dbReference type="Pfam" id="PF16335">
    <property type="entry name" value="GtaA_6_Hairpin"/>
    <property type="match status" value="1"/>
</dbReference>
<name>A0A9P6L5B5_9AGAM</name>
<feature type="domain" description="Glutaminase A central" evidence="2">
    <location>
        <begin position="348"/>
        <end position="689"/>
    </location>
</feature>
<dbReference type="Proteomes" id="UP000736335">
    <property type="component" value="Unassembled WGS sequence"/>
</dbReference>
<dbReference type="Pfam" id="PF17168">
    <property type="entry name" value="DUF5127"/>
    <property type="match status" value="1"/>
</dbReference>
<dbReference type="AlphaFoldDB" id="A0A9P6L5B5"/>
<dbReference type="PANTHER" id="PTHR31987">
    <property type="entry name" value="GLUTAMINASE A-RELATED"/>
    <property type="match status" value="1"/>
</dbReference>
<evidence type="ECO:0008006" key="6">
    <source>
        <dbReference type="Google" id="ProtNLM"/>
    </source>
</evidence>
<gene>
    <name evidence="4" type="ORF">BJ322DRAFT_182840</name>
</gene>
<dbReference type="PANTHER" id="PTHR31987:SF1">
    <property type="entry name" value="GLUTAMINASE A"/>
    <property type="match status" value="1"/>
</dbReference>
<evidence type="ECO:0000259" key="2">
    <source>
        <dbReference type="Pfam" id="PF16335"/>
    </source>
</evidence>
<protein>
    <recommendedName>
        <fullName evidence="6">Glutaminase</fullName>
    </recommendedName>
</protein>
<feature type="domain" description="Glutaminase A N-terminal" evidence="3">
    <location>
        <begin position="104"/>
        <end position="338"/>
    </location>
</feature>